<feature type="transmembrane region" description="Helical" evidence="5">
    <location>
        <begin position="155"/>
        <end position="177"/>
    </location>
</feature>
<feature type="transmembrane region" description="Helical" evidence="5">
    <location>
        <begin position="270"/>
        <end position="292"/>
    </location>
</feature>
<reference evidence="7 8" key="1">
    <citation type="submission" date="2015-03" db="EMBL/GenBank/DDBJ databases">
        <title>Genomics and transcriptomics of the oil-accumulating basidiomycete yeast T. oleaginosus allow insights into substrate utilization and the diverse evolutionary trajectories of mating systems in fungi.</title>
        <authorList>
            <consortium name="DOE Joint Genome Institute"/>
            <person name="Kourist R."/>
            <person name="Kracht O."/>
            <person name="Bracharz F."/>
            <person name="Lipzen A."/>
            <person name="Nolan M."/>
            <person name="Ohm R."/>
            <person name="Grigoriev I."/>
            <person name="Sun S."/>
            <person name="Heitman J."/>
            <person name="Bruck T."/>
            <person name="Nowrousian M."/>
        </authorList>
    </citation>
    <scope>NUCLEOTIDE SEQUENCE [LARGE SCALE GENOMIC DNA]</scope>
    <source>
        <strain evidence="7 8">IBC0246</strain>
    </source>
</reference>
<keyword evidence="8" id="KW-1185">Reference proteome</keyword>
<evidence type="ECO:0000256" key="6">
    <source>
        <dbReference type="SAM" id="MobiDB-lite"/>
    </source>
</evidence>
<feature type="transmembrane region" description="Helical" evidence="5">
    <location>
        <begin position="214"/>
        <end position="234"/>
    </location>
</feature>
<dbReference type="OrthoDB" id="7933078at2759"/>
<name>A0A0J0XCA8_9TREE</name>
<comment type="similarity">
    <text evidence="5">Belongs to the BI1 family.</text>
</comment>
<dbReference type="GO" id="GO:0016020">
    <property type="term" value="C:membrane"/>
    <property type="evidence" value="ECO:0007669"/>
    <property type="project" value="UniProtKB-SubCell"/>
</dbReference>
<dbReference type="GeneID" id="28985648"/>
<dbReference type="CDD" id="cd10429">
    <property type="entry name" value="GAAP_like"/>
    <property type="match status" value="1"/>
</dbReference>
<keyword evidence="3 5" id="KW-1133">Transmembrane helix</keyword>
<proteinExistence type="inferred from homology"/>
<keyword evidence="4 5" id="KW-0472">Membrane</keyword>
<feature type="transmembrane region" description="Helical" evidence="5">
    <location>
        <begin position="130"/>
        <end position="148"/>
    </location>
</feature>
<feature type="transmembrane region" description="Helical" evidence="5">
    <location>
        <begin position="98"/>
        <end position="118"/>
    </location>
</feature>
<dbReference type="EMBL" id="KQ087288">
    <property type="protein sequence ID" value="KLT38701.1"/>
    <property type="molecule type" value="Genomic_DNA"/>
</dbReference>
<evidence type="ECO:0000256" key="4">
    <source>
        <dbReference type="ARBA" id="ARBA00023136"/>
    </source>
</evidence>
<dbReference type="Proteomes" id="UP000053611">
    <property type="component" value="Unassembled WGS sequence"/>
</dbReference>
<feature type="transmembrane region" description="Helical" evidence="5">
    <location>
        <begin position="240"/>
        <end position="258"/>
    </location>
</feature>
<dbReference type="AlphaFoldDB" id="A0A0J0XCA8"/>
<evidence type="ECO:0000313" key="7">
    <source>
        <dbReference type="EMBL" id="KLT38701.1"/>
    </source>
</evidence>
<dbReference type="InterPro" id="IPR006214">
    <property type="entry name" value="Bax_inhibitor_1-related"/>
</dbReference>
<dbReference type="PANTHER" id="PTHR23291:SF50">
    <property type="entry name" value="PROTEIN LIFEGUARD 4"/>
    <property type="match status" value="1"/>
</dbReference>
<sequence length="298" mass="32102">MEFSPPKYTAYGATNGGEDASASSPLLGESSASPQKKKGMAGIGADDFAAAALAAQAGSSRNAWMDQPAEDDLPDDFKIGVVVADCDEAIRRAFLRKVYAILLCQLGLTAVVSGALMFPGPAAFVQDNPWIILVSVICSFISLFGVYWKRHNYPANMLVLTAFTFFESIMIGTTCSFYDAKVVLQALLITTGVFVGLTLFTFQTKLDFSSFGPFLFAGVMGLITAGVVGIFLPFGKTTDLVIACIGVLIFSGFVLYDTQNIMKRLSVDEAILGALNLYLDFLNLFLYILRILNNTSDD</sequence>
<evidence type="ECO:0000256" key="3">
    <source>
        <dbReference type="ARBA" id="ARBA00022989"/>
    </source>
</evidence>
<accession>A0A0J0XCA8</accession>
<keyword evidence="2 5" id="KW-0812">Transmembrane</keyword>
<dbReference type="PANTHER" id="PTHR23291">
    <property type="entry name" value="BAX INHIBITOR-RELATED"/>
    <property type="match status" value="1"/>
</dbReference>
<evidence type="ECO:0000256" key="5">
    <source>
        <dbReference type="RuleBase" id="RU004379"/>
    </source>
</evidence>
<feature type="region of interest" description="Disordered" evidence="6">
    <location>
        <begin position="1"/>
        <end position="40"/>
    </location>
</feature>
<evidence type="ECO:0000313" key="8">
    <source>
        <dbReference type="Proteomes" id="UP000053611"/>
    </source>
</evidence>
<organism evidence="7 8">
    <name type="scientific">Cutaneotrichosporon oleaginosum</name>
    <dbReference type="NCBI Taxonomy" id="879819"/>
    <lineage>
        <taxon>Eukaryota</taxon>
        <taxon>Fungi</taxon>
        <taxon>Dikarya</taxon>
        <taxon>Basidiomycota</taxon>
        <taxon>Agaricomycotina</taxon>
        <taxon>Tremellomycetes</taxon>
        <taxon>Trichosporonales</taxon>
        <taxon>Trichosporonaceae</taxon>
        <taxon>Cutaneotrichosporon</taxon>
    </lineage>
</organism>
<comment type="subcellular location">
    <subcellularLocation>
        <location evidence="1">Membrane</location>
        <topology evidence="1">Multi-pass membrane protein</topology>
    </subcellularLocation>
</comment>
<gene>
    <name evidence="7" type="ORF">CC85DRAFT_298326</name>
</gene>
<dbReference type="Pfam" id="PF01027">
    <property type="entry name" value="Bax1-I"/>
    <property type="match status" value="1"/>
</dbReference>
<evidence type="ECO:0000256" key="2">
    <source>
        <dbReference type="ARBA" id="ARBA00022692"/>
    </source>
</evidence>
<feature type="transmembrane region" description="Helical" evidence="5">
    <location>
        <begin position="183"/>
        <end position="202"/>
    </location>
</feature>
<evidence type="ECO:0000256" key="1">
    <source>
        <dbReference type="ARBA" id="ARBA00004141"/>
    </source>
</evidence>
<protein>
    <submittedName>
        <fullName evidence="7">UPF0005-domain-containing protein</fullName>
    </submittedName>
</protein>